<sequence length="13" mass="1507">MNISQNKNQQTSN</sequence>
<organism evidence="1">
    <name type="scientific">Arundo donax</name>
    <name type="common">Giant reed</name>
    <name type="synonym">Donax arundinaceus</name>
    <dbReference type="NCBI Taxonomy" id="35708"/>
    <lineage>
        <taxon>Eukaryota</taxon>
        <taxon>Viridiplantae</taxon>
        <taxon>Streptophyta</taxon>
        <taxon>Embryophyta</taxon>
        <taxon>Tracheophyta</taxon>
        <taxon>Spermatophyta</taxon>
        <taxon>Magnoliopsida</taxon>
        <taxon>Liliopsida</taxon>
        <taxon>Poales</taxon>
        <taxon>Poaceae</taxon>
        <taxon>PACMAD clade</taxon>
        <taxon>Arundinoideae</taxon>
        <taxon>Arundineae</taxon>
        <taxon>Arundo</taxon>
    </lineage>
</organism>
<reference evidence="1" key="2">
    <citation type="journal article" date="2015" name="Data Brief">
        <title>Shoot transcriptome of the giant reed, Arundo donax.</title>
        <authorList>
            <person name="Barrero R.A."/>
            <person name="Guerrero F.D."/>
            <person name="Moolhuijzen P."/>
            <person name="Goolsby J.A."/>
            <person name="Tidwell J."/>
            <person name="Bellgard S.E."/>
            <person name="Bellgard M.I."/>
        </authorList>
    </citation>
    <scope>NUCLEOTIDE SEQUENCE</scope>
    <source>
        <tissue evidence="1">Shoot tissue taken approximately 20 cm above the soil surface</tissue>
    </source>
</reference>
<accession>A0A0A9GVW2</accession>
<name>A0A0A9GVW2_ARUDO</name>
<dbReference type="EMBL" id="GBRH01171190">
    <property type="protein sequence ID" value="JAE26706.1"/>
    <property type="molecule type" value="Transcribed_RNA"/>
</dbReference>
<evidence type="ECO:0000313" key="1">
    <source>
        <dbReference type="EMBL" id="JAE26706.1"/>
    </source>
</evidence>
<reference evidence="1" key="1">
    <citation type="submission" date="2014-09" db="EMBL/GenBank/DDBJ databases">
        <authorList>
            <person name="Magalhaes I.L.F."/>
            <person name="Oliveira U."/>
            <person name="Santos F.R."/>
            <person name="Vidigal T.H.D.A."/>
            <person name="Brescovit A.D."/>
            <person name="Santos A.J."/>
        </authorList>
    </citation>
    <scope>NUCLEOTIDE SEQUENCE</scope>
    <source>
        <tissue evidence="1">Shoot tissue taken approximately 20 cm above the soil surface</tissue>
    </source>
</reference>
<proteinExistence type="predicted"/>
<protein>
    <submittedName>
        <fullName evidence="1">Uncharacterized protein</fullName>
    </submittedName>
</protein>